<dbReference type="InterPro" id="IPR000073">
    <property type="entry name" value="AB_hydrolase_1"/>
</dbReference>
<dbReference type="GO" id="GO:0016787">
    <property type="term" value="F:hydrolase activity"/>
    <property type="evidence" value="ECO:0007669"/>
    <property type="project" value="UniProtKB-KW"/>
</dbReference>
<evidence type="ECO:0000256" key="4">
    <source>
        <dbReference type="ARBA" id="ARBA00021843"/>
    </source>
</evidence>
<dbReference type="InterPro" id="IPR005945">
    <property type="entry name" value="Pro_imino_pep"/>
</dbReference>
<name>A0ABV9GQB9_9BACL</name>
<dbReference type="InterPro" id="IPR050266">
    <property type="entry name" value="AB_hydrolase_sf"/>
</dbReference>
<accession>A0ABV9GQB9</accession>
<protein>
    <recommendedName>
        <fullName evidence="4 7">Proline iminopeptidase</fullName>
        <shortName evidence="7">PIP</shortName>
        <ecNumber evidence="3 7">3.4.11.5</ecNumber>
    </recommendedName>
    <alternativeName>
        <fullName evidence="6 7">Prolyl aminopeptidase</fullName>
    </alternativeName>
</protein>
<sequence length="287" mass="32426">MEEGYVQVTGGKIYYKKVGSGSKTPVILLHGGPGGTHVSMMNLEALGDERPVIFYDQLGAGRSDKPTDKSLWNVDRFVDELAQIREALGLDELHIFGHSWGTMLAASYLKTQPKGIKSVIFSSPCLSAPEWAKDQDDHRKLLPQDVQETLAKHEEAGTTDSDEYQEAIKVFNKHFVYRLDSEPDALNSEFAKSNKEVYQTMWGPSEFFVTGNLKTFDATQWLSEIKLPALFTCGRYDEAKPETVERHSRLIPGAKFHVFENSAHKGYLEEPKEYIRIMREFLNSVDA</sequence>
<dbReference type="RefSeq" id="WP_376847322.1">
    <property type="nucleotide sequence ID" value="NZ_JBHSFW010000017.1"/>
</dbReference>
<feature type="domain" description="AB hydrolase-1" evidence="8">
    <location>
        <begin position="25"/>
        <end position="271"/>
    </location>
</feature>
<dbReference type="PIRSF" id="PIRSF005539">
    <property type="entry name" value="Pept_S33_TRI_F1"/>
    <property type="match status" value="1"/>
</dbReference>
<evidence type="ECO:0000256" key="3">
    <source>
        <dbReference type="ARBA" id="ARBA00012568"/>
    </source>
</evidence>
<evidence type="ECO:0000313" key="9">
    <source>
        <dbReference type="EMBL" id="MFC4620207.1"/>
    </source>
</evidence>
<keyword evidence="7" id="KW-0031">Aminopeptidase</keyword>
<dbReference type="InterPro" id="IPR029058">
    <property type="entry name" value="AB_hydrolase_fold"/>
</dbReference>
<evidence type="ECO:0000256" key="6">
    <source>
        <dbReference type="ARBA" id="ARBA00029605"/>
    </source>
</evidence>
<reference evidence="10" key="1">
    <citation type="journal article" date="2019" name="Int. J. Syst. Evol. Microbiol.">
        <title>The Global Catalogue of Microorganisms (GCM) 10K type strain sequencing project: providing services to taxonomists for standard genome sequencing and annotation.</title>
        <authorList>
            <consortium name="The Broad Institute Genomics Platform"/>
            <consortium name="The Broad Institute Genome Sequencing Center for Infectious Disease"/>
            <person name="Wu L."/>
            <person name="Ma J."/>
        </authorList>
    </citation>
    <scope>NUCLEOTIDE SEQUENCE [LARGE SCALE GENOMIC DNA]</scope>
    <source>
        <strain evidence="10">CGMCC 1.16306</strain>
    </source>
</reference>
<dbReference type="InterPro" id="IPR002410">
    <property type="entry name" value="Peptidase_S33"/>
</dbReference>
<evidence type="ECO:0000259" key="8">
    <source>
        <dbReference type="Pfam" id="PF00561"/>
    </source>
</evidence>
<comment type="catalytic activity">
    <reaction evidence="1 7">
        <text>Release of N-terminal proline from a peptide.</text>
        <dbReference type="EC" id="3.4.11.5"/>
    </reaction>
</comment>
<evidence type="ECO:0000256" key="7">
    <source>
        <dbReference type="PIRNR" id="PIRNR005539"/>
    </source>
</evidence>
<gene>
    <name evidence="9" type="ORF">ACFO4N_15970</name>
</gene>
<keyword evidence="5 7" id="KW-0378">Hydrolase</keyword>
<comment type="similarity">
    <text evidence="2 7">Belongs to the peptidase S33 family.</text>
</comment>
<evidence type="ECO:0000256" key="2">
    <source>
        <dbReference type="ARBA" id="ARBA00010088"/>
    </source>
</evidence>
<comment type="function">
    <text evidence="7">Releases the N-terminal proline from various substrates.</text>
</comment>
<dbReference type="Pfam" id="PF00561">
    <property type="entry name" value="Abhydrolase_1"/>
    <property type="match status" value="1"/>
</dbReference>
<dbReference type="Gene3D" id="3.40.50.1820">
    <property type="entry name" value="alpha/beta hydrolase"/>
    <property type="match status" value="1"/>
</dbReference>
<dbReference type="PANTHER" id="PTHR43798">
    <property type="entry name" value="MONOACYLGLYCEROL LIPASE"/>
    <property type="match status" value="1"/>
</dbReference>
<dbReference type="SUPFAM" id="SSF53474">
    <property type="entry name" value="alpha/beta-Hydrolases"/>
    <property type="match status" value="1"/>
</dbReference>
<evidence type="ECO:0000256" key="1">
    <source>
        <dbReference type="ARBA" id="ARBA00001585"/>
    </source>
</evidence>
<dbReference type="EMBL" id="JBHSFW010000017">
    <property type="protein sequence ID" value="MFC4620207.1"/>
    <property type="molecule type" value="Genomic_DNA"/>
</dbReference>
<dbReference type="Proteomes" id="UP001596022">
    <property type="component" value="Unassembled WGS sequence"/>
</dbReference>
<evidence type="ECO:0000256" key="5">
    <source>
        <dbReference type="ARBA" id="ARBA00022801"/>
    </source>
</evidence>
<proteinExistence type="inferred from homology"/>
<dbReference type="PANTHER" id="PTHR43798:SF28">
    <property type="entry name" value="AB HYDROLASE-1 DOMAIN-CONTAINING PROTEIN"/>
    <property type="match status" value="1"/>
</dbReference>
<comment type="caution">
    <text evidence="9">The sequence shown here is derived from an EMBL/GenBank/DDBJ whole genome shotgun (WGS) entry which is preliminary data.</text>
</comment>
<dbReference type="NCBIfam" id="TIGR01250">
    <property type="entry name" value="pro_imino_pep_2"/>
    <property type="match status" value="1"/>
</dbReference>
<evidence type="ECO:0000313" key="10">
    <source>
        <dbReference type="Proteomes" id="UP001596022"/>
    </source>
</evidence>
<dbReference type="EC" id="3.4.11.5" evidence="3 7"/>
<keyword evidence="10" id="KW-1185">Reference proteome</keyword>
<dbReference type="PRINTS" id="PR00793">
    <property type="entry name" value="PROAMNOPTASE"/>
</dbReference>
<keyword evidence="7" id="KW-0645">Protease</keyword>
<organism evidence="9 10">
    <name type="scientific">Camelliibacillus cellulosilyticus</name>
    <dbReference type="NCBI Taxonomy" id="2174486"/>
    <lineage>
        <taxon>Bacteria</taxon>
        <taxon>Bacillati</taxon>
        <taxon>Bacillota</taxon>
        <taxon>Bacilli</taxon>
        <taxon>Bacillales</taxon>
        <taxon>Sporolactobacillaceae</taxon>
        <taxon>Camelliibacillus</taxon>
    </lineage>
</organism>